<keyword evidence="4" id="KW-1185">Reference proteome</keyword>
<evidence type="ECO:0000313" key="3">
    <source>
        <dbReference type="EMBL" id="PWD50259.1"/>
    </source>
</evidence>
<evidence type="ECO:0000256" key="1">
    <source>
        <dbReference type="ARBA" id="ARBA00023125"/>
    </source>
</evidence>
<keyword evidence="1" id="KW-0238">DNA-binding</keyword>
<dbReference type="Gene3D" id="3.30.450.40">
    <property type="match status" value="1"/>
</dbReference>
<dbReference type="GO" id="GO:0003677">
    <property type="term" value="F:DNA binding"/>
    <property type="evidence" value="ECO:0007669"/>
    <property type="project" value="UniProtKB-KW"/>
</dbReference>
<dbReference type="InterPro" id="IPR003018">
    <property type="entry name" value="GAF"/>
</dbReference>
<organism evidence="3 4">
    <name type="scientific">Serinibacter arcticus</name>
    <dbReference type="NCBI Taxonomy" id="1655435"/>
    <lineage>
        <taxon>Bacteria</taxon>
        <taxon>Bacillati</taxon>
        <taxon>Actinomycetota</taxon>
        <taxon>Actinomycetes</taxon>
        <taxon>Micrococcales</taxon>
        <taxon>Beutenbergiaceae</taxon>
        <taxon>Serinibacter</taxon>
    </lineage>
</organism>
<dbReference type="AlphaFoldDB" id="A0A2U1ZTE3"/>
<dbReference type="GO" id="GO:0000160">
    <property type="term" value="P:phosphorelay signal transduction system"/>
    <property type="evidence" value="ECO:0007669"/>
    <property type="project" value="InterPro"/>
</dbReference>
<dbReference type="Pfam" id="PF01590">
    <property type="entry name" value="GAF"/>
    <property type="match status" value="1"/>
</dbReference>
<reference evidence="3 4" key="1">
    <citation type="submission" date="2018-03" db="EMBL/GenBank/DDBJ databases">
        <title>Genome assembly of novel Miniimonas species PCH200.</title>
        <authorList>
            <person name="Thakur V."/>
            <person name="Kumar V."/>
            <person name="Singh D."/>
        </authorList>
    </citation>
    <scope>NUCLEOTIDE SEQUENCE [LARGE SCALE GENOMIC DNA]</scope>
    <source>
        <strain evidence="3 4">PCH200</strain>
    </source>
</reference>
<dbReference type="GO" id="GO:0006355">
    <property type="term" value="P:regulation of DNA-templated transcription"/>
    <property type="evidence" value="ECO:0007669"/>
    <property type="project" value="InterPro"/>
</dbReference>
<dbReference type="OrthoDB" id="3928741at2"/>
<dbReference type="RefSeq" id="WP_109228642.1">
    <property type="nucleotide sequence ID" value="NZ_PYHR01000002.1"/>
</dbReference>
<sequence length="397" mass="41927">MTTPVAMRHAHEEFLARGRLAPGVRDVVADSWRRSARIGVDPEHPAPPVDISAVDLSALLAHHPLAAAVPVVRSLLLEPDAGWIAALTDAEGRLLWIDGDRQVRRRVERVGFVEGALWREDVAGTNAPGTALATGRAVQVLGAEHWSRPVHALNCAAAPVRAADGSVLGVLDITGGAPVASGMARSLVRATVAAVEAILAERAGTPGAAPPSRPVLQVLGGGGHVRLARDGAPVALSGRHAEILLLLAEHRLGLTAEELAVHLSGSELSTVAVRAEISRMRRTLRPLLVDSRPYRLHDDVHTDVDAVRAALAVGDLARALASYPGPVLPRSDAPGVERVRAGLEDDLRAAVVTSNDPGALARWLGSESGMHDWWARDRLRELRAIHPGATSVQPRPA</sequence>
<proteinExistence type="predicted"/>
<dbReference type="Proteomes" id="UP000245166">
    <property type="component" value="Unassembled WGS sequence"/>
</dbReference>
<protein>
    <submittedName>
        <fullName evidence="3">Phytochrome sensor protein</fullName>
    </submittedName>
</protein>
<comment type="caution">
    <text evidence="3">The sequence shown here is derived from an EMBL/GenBank/DDBJ whole genome shotgun (WGS) entry which is preliminary data.</text>
</comment>
<dbReference type="InterPro" id="IPR001867">
    <property type="entry name" value="OmpR/PhoB-type_DNA-bd"/>
</dbReference>
<dbReference type="SMART" id="SM00862">
    <property type="entry name" value="Trans_reg_C"/>
    <property type="match status" value="1"/>
</dbReference>
<accession>A0A2U1ZTE3</accession>
<gene>
    <name evidence="3" type="ORF">C8046_05870</name>
</gene>
<name>A0A2U1ZTE3_9MICO</name>
<feature type="domain" description="OmpR/PhoB-type" evidence="2">
    <location>
        <begin position="231"/>
        <end position="296"/>
    </location>
</feature>
<dbReference type="EMBL" id="PYHR01000002">
    <property type="protein sequence ID" value="PWD50259.1"/>
    <property type="molecule type" value="Genomic_DNA"/>
</dbReference>
<evidence type="ECO:0000313" key="4">
    <source>
        <dbReference type="Proteomes" id="UP000245166"/>
    </source>
</evidence>
<dbReference type="InterPro" id="IPR029016">
    <property type="entry name" value="GAF-like_dom_sf"/>
</dbReference>
<evidence type="ECO:0000259" key="2">
    <source>
        <dbReference type="SMART" id="SM00862"/>
    </source>
</evidence>